<accession>A0A0J9EAI0</accession>
<evidence type="ECO:0000313" key="1">
    <source>
        <dbReference type="EMBL" id="KMW59611.1"/>
    </source>
</evidence>
<dbReference type="PATRIC" id="fig|1675527.3.peg.4805"/>
<reference evidence="1 2" key="1">
    <citation type="submission" date="2015-06" db="EMBL/GenBank/DDBJ databases">
        <title>Draft genome sequence of an Alphaproteobacteria species associated to the Mediterranean sponge Oscarella lobularis.</title>
        <authorList>
            <person name="Jourda C."/>
            <person name="Santini S."/>
            <person name="Claverie J.-M."/>
        </authorList>
    </citation>
    <scope>NUCLEOTIDE SEQUENCE [LARGE SCALE GENOMIC DNA]</scope>
    <source>
        <strain evidence="1">IGS</strain>
    </source>
</reference>
<dbReference type="AlphaFoldDB" id="A0A0J9EAI0"/>
<dbReference type="STRING" id="1675527.AIOL_004593"/>
<protein>
    <submittedName>
        <fullName evidence="1">Metallo-beta-lactamase family protein</fullName>
    </submittedName>
</protein>
<gene>
    <name evidence="1" type="ORF">AIOL_004593</name>
</gene>
<dbReference type="RefSeq" id="WP_049645054.1">
    <property type="nucleotide sequence ID" value="NZ_LFTY01000002.1"/>
</dbReference>
<dbReference type="OrthoDB" id="7820657at2"/>
<comment type="caution">
    <text evidence="1">The sequence shown here is derived from an EMBL/GenBank/DDBJ whole genome shotgun (WGS) entry which is preliminary data.</text>
</comment>
<dbReference type="EMBL" id="LFTY01000002">
    <property type="protein sequence ID" value="KMW59611.1"/>
    <property type="molecule type" value="Genomic_DNA"/>
</dbReference>
<organism evidence="1 2">
    <name type="scientific">Candidatus Rhodobacter oscarellae</name>
    <dbReference type="NCBI Taxonomy" id="1675527"/>
    <lineage>
        <taxon>Bacteria</taxon>
        <taxon>Pseudomonadati</taxon>
        <taxon>Pseudomonadota</taxon>
        <taxon>Alphaproteobacteria</taxon>
        <taxon>Rhodobacterales</taxon>
        <taxon>Rhodobacter group</taxon>
        <taxon>Rhodobacter</taxon>
    </lineage>
</organism>
<sequence>MRFDSLDDFIRHGADALAKGPVAMIFVEDLVEVEATIRHHLKLRFRNGPVDVKDSVFTLKNPGTDEGFRGACQAQ</sequence>
<keyword evidence="2" id="KW-1185">Reference proteome</keyword>
<evidence type="ECO:0000313" key="2">
    <source>
        <dbReference type="Proteomes" id="UP000037178"/>
    </source>
</evidence>
<dbReference type="Proteomes" id="UP000037178">
    <property type="component" value="Unassembled WGS sequence"/>
</dbReference>
<name>A0A0J9EAI0_9RHOB</name>
<proteinExistence type="predicted"/>